<sequence length="84" mass="9911">MTAYYETNPDSHFYAYMQDKSVEQSLSTDEKTERKMEAINTLAIWGLENMEFTPDEQNYLIYAFINDLDSDVVLNKLLENRESQ</sequence>
<reference evidence="1 2" key="1">
    <citation type="submission" date="2018-11" db="EMBL/GenBank/DDBJ databases">
        <title>Genomic Encyclopedia of Type Strains, Phase IV (KMG-IV): sequencing the most valuable type-strain genomes for metagenomic binning, comparative biology and taxonomic classification.</title>
        <authorList>
            <person name="Goeker M."/>
        </authorList>
    </citation>
    <scope>NUCLEOTIDE SEQUENCE [LARGE SCALE GENOMIC DNA]</scope>
    <source>
        <strain evidence="1 2">DSM 27238</strain>
    </source>
</reference>
<keyword evidence="2" id="KW-1185">Reference proteome</keyword>
<dbReference type="AlphaFoldDB" id="A0A3N4VUE5"/>
<evidence type="ECO:0000313" key="2">
    <source>
        <dbReference type="Proteomes" id="UP000281691"/>
    </source>
</evidence>
<dbReference type="RefSeq" id="WP_124211823.1">
    <property type="nucleotide sequence ID" value="NZ_RKQP01000011.1"/>
</dbReference>
<comment type="caution">
    <text evidence="1">The sequence shown here is derived from an EMBL/GenBank/DDBJ whole genome shotgun (WGS) entry which is preliminary data.</text>
</comment>
<evidence type="ECO:0000313" key="1">
    <source>
        <dbReference type="EMBL" id="RPE80727.1"/>
    </source>
</evidence>
<accession>A0A3N4VUE5</accession>
<organism evidence="1 2">
    <name type="scientific">Vespertiliibacter pulmonis</name>
    <dbReference type="NCBI Taxonomy" id="1443036"/>
    <lineage>
        <taxon>Bacteria</taxon>
        <taxon>Pseudomonadati</taxon>
        <taxon>Pseudomonadota</taxon>
        <taxon>Gammaproteobacteria</taxon>
        <taxon>Pasteurellales</taxon>
        <taxon>Pasteurellaceae</taxon>
        <taxon>Vespertiliibacter</taxon>
    </lineage>
</organism>
<dbReference type="OrthoDB" id="9853188at2"/>
<proteinExistence type="predicted"/>
<protein>
    <submittedName>
        <fullName evidence="1">Uncharacterized protein</fullName>
    </submittedName>
</protein>
<name>A0A3N4VUE5_9PAST</name>
<dbReference type="EMBL" id="RKQP01000011">
    <property type="protein sequence ID" value="RPE80727.1"/>
    <property type="molecule type" value="Genomic_DNA"/>
</dbReference>
<gene>
    <name evidence="1" type="ORF">EDC46_1714</name>
</gene>
<dbReference type="Proteomes" id="UP000281691">
    <property type="component" value="Unassembled WGS sequence"/>
</dbReference>